<dbReference type="Gene3D" id="1.10.630.10">
    <property type="entry name" value="Cytochrome P450"/>
    <property type="match status" value="1"/>
</dbReference>
<dbReference type="InterPro" id="IPR050121">
    <property type="entry name" value="Cytochrome_P450_monoxygenase"/>
</dbReference>
<dbReference type="GO" id="GO:0004497">
    <property type="term" value="F:monooxygenase activity"/>
    <property type="evidence" value="ECO:0007669"/>
    <property type="project" value="InterPro"/>
</dbReference>
<evidence type="ECO:0000256" key="2">
    <source>
        <dbReference type="SAM" id="Phobius"/>
    </source>
</evidence>
<keyword evidence="2" id="KW-0812">Transmembrane</keyword>
<feature type="region of interest" description="Disordered" evidence="1">
    <location>
        <begin position="632"/>
        <end position="651"/>
    </location>
</feature>
<sequence length="651" mass="71321">MLSHTLYTQLSTALQKPLPCILIATSSIIAVLVLRSLLRDITSPLRDIPGPFIARYTRLWKLREIYKGAFQETNIELHRKHGPIVRIAPNEYSIDDPDAVKIIYGLGSQFIKSPWYTASGDPDPHGTPDLFSDRNPTRHAASRRKVASAYSMTALAQLEPLVDECYVVLRDRFMEFADRGKVVDMAHWMQCYAFDVIGEITVGKRFGFLDQGDDIDGIMAAISQYLSYGAMVGVYAEFHRFAAKLLSFLPQKQGGGMAAMGKFANAQVQQRLSTTTAVDGGDDKQPNQKGDFLSKMLNLHHENPEKITLKDVFLTCITNIGAGSDTTSISLCSVFYHLCKYPEVAQKLQAEIDQKAAAGELDDPITFKQAQSMPYLQAVLKEALRMHPATGLPLGRVVPSGGAEIAGRAFPAGSIVGVNSWVAHANQDVWGPDAAVFRPERWLVGKEQYNLLDRYYFTVSSDFRLSPPIPSPAAALVGNLLITLLAADLLLLTSVLTTLLLPHIPSPLLYPVWGLAKTYAIYLQLLILPCLLGIWGAVKESPLPTHILASTLLLDALLSLPPRLLLLASLARAPAGCGAPGTPAQGIIWTRCADAAIGPIVVVVVVVLGSGLEAWGGWWVRGWGRRLGVEQRRGRREREEEGGKEMFCDEV</sequence>
<protein>
    <submittedName>
        <fullName evidence="3">Uncharacterized protein</fullName>
    </submittedName>
</protein>
<dbReference type="GeneID" id="28836194"/>
<accession>A0A1B8GUK9</accession>
<name>A0A1B8GUK9_9PEZI</name>
<dbReference type="OrthoDB" id="3934656at2759"/>
<gene>
    <name evidence="3" type="ORF">VE01_02808</name>
</gene>
<dbReference type="GO" id="GO:0020037">
    <property type="term" value="F:heme binding"/>
    <property type="evidence" value="ECO:0007669"/>
    <property type="project" value="InterPro"/>
</dbReference>
<dbReference type="PANTHER" id="PTHR24305">
    <property type="entry name" value="CYTOCHROME P450"/>
    <property type="match status" value="1"/>
</dbReference>
<dbReference type="CDD" id="cd11060">
    <property type="entry name" value="CYP57A1-like"/>
    <property type="match status" value="1"/>
</dbReference>
<dbReference type="InterPro" id="IPR002401">
    <property type="entry name" value="Cyt_P450_E_grp-I"/>
</dbReference>
<reference evidence="3 4" key="1">
    <citation type="submission" date="2016-03" db="EMBL/GenBank/DDBJ databases">
        <title>Comparative genomics of Pseudogymnoascus destructans, the fungus causing white-nose syndrome of bats.</title>
        <authorList>
            <person name="Palmer J.M."/>
            <person name="Drees K.P."/>
            <person name="Foster J.T."/>
            <person name="Lindner D.L."/>
        </authorList>
    </citation>
    <scope>NUCLEOTIDE SEQUENCE [LARGE SCALE GENOMIC DNA]</scope>
    <source>
        <strain evidence="3 4">UAMH 10579</strain>
    </source>
</reference>
<dbReference type="EMBL" id="KV460212">
    <property type="protein sequence ID" value="OBT99513.1"/>
    <property type="molecule type" value="Genomic_DNA"/>
</dbReference>
<dbReference type="AlphaFoldDB" id="A0A1B8GUK9"/>
<keyword evidence="2" id="KW-0472">Membrane</keyword>
<organism evidence="3 4">
    <name type="scientific">Pseudogymnoascus verrucosus</name>
    <dbReference type="NCBI Taxonomy" id="342668"/>
    <lineage>
        <taxon>Eukaryota</taxon>
        <taxon>Fungi</taxon>
        <taxon>Dikarya</taxon>
        <taxon>Ascomycota</taxon>
        <taxon>Pezizomycotina</taxon>
        <taxon>Leotiomycetes</taxon>
        <taxon>Thelebolales</taxon>
        <taxon>Thelebolaceae</taxon>
        <taxon>Pseudogymnoascus</taxon>
    </lineage>
</organism>
<proteinExistence type="predicted"/>
<dbReference type="PANTHER" id="PTHR24305:SF190">
    <property type="entry name" value="P450, PUTATIVE (EUROFUNG)-RELATED"/>
    <property type="match status" value="1"/>
</dbReference>
<dbReference type="Proteomes" id="UP000091956">
    <property type="component" value="Unassembled WGS sequence"/>
</dbReference>
<keyword evidence="2" id="KW-1133">Transmembrane helix</keyword>
<dbReference type="STRING" id="342668.A0A1B8GUK9"/>
<dbReference type="Pfam" id="PF00067">
    <property type="entry name" value="p450"/>
    <property type="match status" value="1"/>
</dbReference>
<evidence type="ECO:0000256" key="1">
    <source>
        <dbReference type="SAM" id="MobiDB-lite"/>
    </source>
</evidence>
<feature type="transmembrane region" description="Helical" evidence="2">
    <location>
        <begin position="519"/>
        <end position="538"/>
    </location>
</feature>
<reference evidence="4" key="2">
    <citation type="journal article" date="2018" name="Nat. Commun.">
        <title>Extreme sensitivity to ultraviolet light in the fungal pathogen causing white-nose syndrome of bats.</title>
        <authorList>
            <person name="Palmer J.M."/>
            <person name="Drees K.P."/>
            <person name="Foster J.T."/>
            <person name="Lindner D.L."/>
        </authorList>
    </citation>
    <scope>NUCLEOTIDE SEQUENCE [LARGE SCALE GENOMIC DNA]</scope>
    <source>
        <strain evidence="4">UAMH 10579</strain>
    </source>
</reference>
<evidence type="ECO:0000313" key="3">
    <source>
        <dbReference type="EMBL" id="OBT99513.1"/>
    </source>
</evidence>
<dbReference type="GO" id="GO:0005506">
    <property type="term" value="F:iron ion binding"/>
    <property type="evidence" value="ECO:0007669"/>
    <property type="project" value="InterPro"/>
</dbReference>
<dbReference type="InterPro" id="IPR036396">
    <property type="entry name" value="Cyt_P450_sf"/>
</dbReference>
<dbReference type="SUPFAM" id="SSF48264">
    <property type="entry name" value="Cytochrome P450"/>
    <property type="match status" value="1"/>
</dbReference>
<dbReference type="GO" id="GO:0016705">
    <property type="term" value="F:oxidoreductase activity, acting on paired donors, with incorporation or reduction of molecular oxygen"/>
    <property type="evidence" value="ECO:0007669"/>
    <property type="project" value="InterPro"/>
</dbReference>
<dbReference type="RefSeq" id="XP_018133246.1">
    <property type="nucleotide sequence ID" value="XM_018272312.2"/>
</dbReference>
<keyword evidence="4" id="KW-1185">Reference proteome</keyword>
<evidence type="ECO:0000313" key="4">
    <source>
        <dbReference type="Proteomes" id="UP000091956"/>
    </source>
</evidence>
<dbReference type="InterPro" id="IPR001128">
    <property type="entry name" value="Cyt_P450"/>
</dbReference>
<dbReference type="PRINTS" id="PR00463">
    <property type="entry name" value="EP450I"/>
</dbReference>